<name>A0A074M7H5_ERYLO</name>
<accession>A0A074M7H5</accession>
<feature type="transmembrane region" description="Helical" evidence="7">
    <location>
        <begin position="56"/>
        <end position="74"/>
    </location>
</feature>
<protein>
    <submittedName>
        <fullName evidence="9">Conjugal transfer protein TraD</fullName>
    </submittedName>
</protein>
<evidence type="ECO:0000256" key="2">
    <source>
        <dbReference type="ARBA" id="ARBA00022475"/>
    </source>
</evidence>
<reference evidence="9 10" key="1">
    <citation type="submission" date="2014-04" db="EMBL/GenBank/DDBJ databases">
        <title>A comprehensive comparison of genomes of Erythrobacter spp. strains.</title>
        <authorList>
            <person name="Zheng Q."/>
        </authorList>
    </citation>
    <scope>NUCLEOTIDE SEQUENCE [LARGE SCALE GENOMIC DNA]</scope>
    <source>
        <strain evidence="9 10">DSM 6997</strain>
    </source>
</reference>
<dbReference type="InterPro" id="IPR019476">
    <property type="entry name" value="T4SS_TraD_DNA-bd"/>
</dbReference>
<dbReference type="PANTHER" id="PTHR37937:SF1">
    <property type="entry name" value="CONJUGATIVE TRANSFER: DNA TRANSPORT"/>
    <property type="match status" value="1"/>
</dbReference>
<evidence type="ECO:0000256" key="3">
    <source>
        <dbReference type="ARBA" id="ARBA00022692"/>
    </source>
</evidence>
<dbReference type="InterPro" id="IPR051539">
    <property type="entry name" value="T4SS-coupling_protein"/>
</dbReference>
<keyword evidence="3 7" id="KW-0812">Transmembrane</keyword>
<dbReference type="CDD" id="cd01127">
    <property type="entry name" value="TrwB_TraG_TraD_VirD4"/>
    <property type="match status" value="1"/>
</dbReference>
<comment type="caution">
    <text evidence="9">The sequence shown here is derived from an EMBL/GenBank/DDBJ whole genome shotgun (WGS) entry which is preliminary data.</text>
</comment>
<feature type="region of interest" description="Disordered" evidence="6">
    <location>
        <begin position="594"/>
        <end position="617"/>
    </location>
</feature>
<evidence type="ECO:0000256" key="1">
    <source>
        <dbReference type="ARBA" id="ARBA00004651"/>
    </source>
</evidence>
<dbReference type="PANTHER" id="PTHR37937">
    <property type="entry name" value="CONJUGATIVE TRANSFER: DNA TRANSPORT"/>
    <property type="match status" value="1"/>
</dbReference>
<dbReference type="EMBL" id="JMIW01000005">
    <property type="protein sequence ID" value="KEO89369.1"/>
    <property type="molecule type" value="Genomic_DNA"/>
</dbReference>
<keyword evidence="5 7" id="KW-0472">Membrane</keyword>
<sequence length="617" mass="67885">MSFGTDFVTRAHALWRVRMAHWQQRFGFFAKLILISALAGAIVVPQLRLMPEELTVAVQYMGASLLTLLGDLSGKDMMMKVSMDGQSWTVSASAFASEPLVAATFNKAIKLVIGGALAGLGTGFLVSHFIKRTMSEQGKDTLADRVIGGTRLADEADVAAQTTLLSGRDTLRIGPVPIPQRMETRHFAFLGTTGSGKTTVLRQMLDGIEARGEAALVYDTSGEFIAHYYNPARGDIILNPFDARCTYWSPFDEISHPADADRIARQLVAETGSEDDDVWLETSRILVANMMRSLWAEKNCSLEALLEALQVKSKEQLKEWLGHTSSARTFADDADRATGSVLFMLAKAANLIQFLKLKEDEGDPFAFRTFIVNLDKCKGAKPWIFVPRKEDYFEASKPLMACWLECAASAVLGLSPSPDRRIWFVLDELADLPRVENLARLLPEGRKFGAAIVLTFQALGQMRNRYGANIAEAMLACCNTKLFLQTVDQETRKWASETIGQCEIEMRVATDTLAINNQGPRTTMATQRQFRAAVLESELRLSPYKGYLLLPDGLPVTKISLTADHITQRGEARQPAYIPGDPADTLWSKVSEIAKGSQVDEGEAESESGRGSQQGPV</sequence>
<dbReference type="STRING" id="1044.EH31_12025"/>
<feature type="transmembrane region" description="Helical" evidence="7">
    <location>
        <begin position="26"/>
        <end position="44"/>
    </location>
</feature>
<dbReference type="GO" id="GO:0005886">
    <property type="term" value="C:plasma membrane"/>
    <property type="evidence" value="ECO:0007669"/>
    <property type="project" value="UniProtKB-SubCell"/>
</dbReference>
<dbReference type="Pfam" id="PF10412">
    <property type="entry name" value="TrwB_AAD_bind"/>
    <property type="match status" value="1"/>
</dbReference>
<feature type="transmembrane region" description="Helical" evidence="7">
    <location>
        <begin position="111"/>
        <end position="130"/>
    </location>
</feature>
<gene>
    <name evidence="9" type="ORF">EH31_12025</name>
</gene>
<evidence type="ECO:0000256" key="5">
    <source>
        <dbReference type="ARBA" id="ARBA00023136"/>
    </source>
</evidence>
<evidence type="ECO:0000259" key="8">
    <source>
        <dbReference type="Pfam" id="PF10412"/>
    </source>
</evidence>
<dbReference type="InterPro" id="IPR027417">
    <property type="entry name" value="P-loop_NTPase"/>
</dbReference>
<dbReference type="RefSeq" id="WP_081853373.1">
    <property type="nucleotide sequence ID" value="NZ_JMIW01000005.1"/>
</dbReference>
<evidence type="ECO:0000313" key="10">
    <source>
        <dbReference type="Proteomes" id="UP000027647"/>
    </source>
</evidence>
<evidence type="ECO:0000256" key="4">
    <source>
        <dbReference type="ARBA" id="ARBA00022989"/>
    </source>
</evidence>
<dbReference type="OrthoDB" id="102453at2"/>
<feature type="domain" description="Type IV secretion system coupling protein TraD DNA-binding" evidence="8">
    <location>
        <begin position="171"/>
        <end position="561"/>
    </location>
</feature>
<evidence type="ECO:0000313" key="9">
    <source>
        <dbReference type="EMBL" id="KEO89369.1"/>
    </source>
</evidence>
<keyword evidence="4 7" id="KW-1133">Transmembrane helix</keyword>
<evidence type="ECO:0000256" key="7">
    <source>
        <dbReference type="SAM" id="Phobius"/>
    </source>
</evidence>
<dbReference type="SUPFAM" id="SSF52540">
    <property type="entry name" value="P-loop containing nucleoside triphosphate hydrolases"/>
    <property type="match status" value="1"/>
</dbReference>
<proteinExistence type="predicted"/>
<organism evidence="9 10">
    <name type="scientific">Erythrobacter longus</name>
    <dbReference type="NCBI Taxonomy" id="1044"/>
    <lineage>
        <taxon>Bacteria</taxon>
        <taxon>Pseudomonadati</taxon>
        <taxon>Pseudomonadota</taxon>
        <taxon>Alphaproteobacteria</taxon>
        <taxon>Sphingomonadales</taxon>
        <taxon>Erythrobacteraceae</taxon>
        <taxon>Erythrobacter/Porphyrobacter group</taxon>
        <taxon>Erythrobacter</taxon>
    </lineage>
</organism>
<dbReference type="Proteomes" id="UP000027647">
    <property type="component" value="Unassembled WGS sequence"/>
</dbReference>
<comment type="subcellular location">
    <subcellularLocation>
        <location evidence="1">Cell membrane</location>
        <topology evidence="1">Multi-pass membrane protein</topology>
    </subcellularLocation>
</comment>
<evidence type="ECO:0000256" key="6">
    <source>
        <dbReference type="SAM" id="MobiDB-lite"/>
    </source>
</evidence>
<dbReference type="Gene3D" id="3.40.50.300">
    <property type="entry name" value="P-loop containing nucleotide triphosphate hydrolases"/>
    <property type="match status" value="2"/>
</dbReference>
<dbReference type="eggNOG" id="COG3505">
    <property type="taxonomic scope" value="Bacteria"/>
</dbReference>
<dbReference type="AlphaFoldDB" id="A0A074M7H5"/>
<keyword evidence="2" id="KW-1003">Cell membrane</keyword>
<keyword evidence="10" id="KW-1185">Reference proteome</keyword>